<evidence type="ECO:0000313" key="1">
    <source>
        <dbReference type="EMBL" id="AGK78600.1"/>
    </source>
</evidence>
<dbReference type="EMBL" id="CP005080">
    <property type="protein sequence ID" value="AGK78600.1"/>
    <property type="molecule type" value="Genomic_DNA"/>
</dbReference>
<dbReference type="RefSeq" id="WP_015609952.1">
    <property type="nucleotide sequence ID" value="NC_021177.1"/>
</dbReference>
<reference evidence="1 2" key="1">
    <citation type="submission" date="2013-04" db="EMBL/GenBank/DDBJ databases">
        <title>Complete genome sequence of Streptomyces fulvissimus.</title>
        <authorList>
            <person name="Myronovskyi M."/>
            <person name="Tokovenko B."/>
            <person name="Manderscheid N."/>
            <person name="Petzke L."/>
            <person name="Luzhetskyy A."/>
        </authorList>
    </citation>
    <scope>NUCLEOTIDE SEQUENCE [LARGE SCALE GENOMIC DNA]</scope>
    <source>
        <strain evidence="1 2">DSM 40593</strain>
    </source>
</reference>
<protein>
    <submittedName>
        <fullName evidence="1">Uncharacterized protein</fullName>
    </submittedName>
</protein>
<sequence>MSTETIATTAPPAPEPGSRADLQQAMNATWATISTTAFDPFFTGQKTWRRDGAYVAEIGYLLLKPVLEIAAEYDVHVTETQGVSGTTYKAVASVHGVDVHVWTTNPTDAPTAVEG</sequence>
<dbReference type="HOGENOM" id="CLU_2107614_0_0_11"/>
<dbReference type="AlphaFoldDB" id="N0CSI7"/>
<evidence type="ECO:0000313" key="2">
    <source>
        <dbReference type="Proteomes" id="UP000013304"/>
    </source>
</evidence>
<organism evidence="1 2">
    <name type="scientific">Streptomyces microflavus DSM 40593</name>
    <dbReference type="NCBI Taxonomy" id="1303692"/>
    <lineage>
        <taxon>Bacteria</taxon>
        <taxon>Bacillati</taxon>
        <taxon>Actinomycetota</taxon>
        <taxon>Actinomycetes</taxon>
        <taxon>Kitasatosporales</taxon>
        <taxon>Streptomycetaceae</taxon>
        <taxon>Streptomyces</taxon>
    </lineage>
</organism>
<name>N0CSI7_STRMI</name>
<dbReference type="Proteomes" id="UP000013304">
    <property type="component" value="Chromosome"/>
</dbReference>
<gene>
    <name evidence="1" type="ORF">SFUL_3682</name>
</gene>
<dbReference type="PATRIC" id="fig|1303692.3.peg.3697"/>
<accession>N0CSI7</accession>
<proteinExistence type="predicted"/>
<dbReference type="KEGG" id="sfi:SFUL_3682"/>